<dbReference type="GO" id="GO:0006004">
    <property type="term" value="P:fucose metabolic process"/>
    <property type="evidence" value="ECO:0007669"/>
    <property type="project" value="UniProtKB-KW"/>
</dbReference>
<keyword evidence="3" id="KW-0808">Transferase</keyword>
<evidence type="ECO:0000256" key="4">
    <source>
        <dbReference type="ARBA" id="ARBA00022824"/>
    </source>
</evidence>
<evidence type="ECO:0000256" key="2">
    <source>
        <dbReference type="ARBA" id="ARBA00004922"/>
    </source>
</evidence>
<organism evidence="10 11">
    <name type="scientific">Diacronema lutheri</name>
    <name type="common">Unicellular marine alga</name>
    <name type="synonym">Monochrysis lutheri</name>
    <dbReference type="NCBI Taxonomy" id="2081491"/>
    <lineage>
        <taxon>Eukaryota</taxon>
        <taxon>Haptista</taxon>
        <taxon>Haptophyta</taxon>
        <taxon>Pavlovophyceae</taxon>
        <taxon>Pavlovales</taxon>
        <taxon>Pavlovaceae</taxon>
        <taxon>Diacronema</taxon>
    </lineage>
</organism>
<dbReference type="PANTHER" id="PTHR13398:SF0">
    <property type="entry name" value="GDP-FUCOSE PROTEIN O-FUCOSYLTRANSFERASE 2"/>
    <property type="match status" value="1"/>
</dbReference>
<name>A0A8J6CEL3_DIALT</name>
<evidence type="ECO:0000313" key="11">
    <source>
        <dbReference type="Proteomes" id="UP000751190"/>
    </source>
</evidence>
<dbReference type="GO" id="GO:0005783">
    <property type="term" value="C:endoplasmic reticulum"/>
    <property type="evidence" value="ECO:0007669"/>
    <property type="project" value="UniProtKB-SubCell"/>
</dbReference>
<dbReference type="EMBL" id="JAGTXO010000006">
    <property type="protein sequence ID" value="KAG8467030.1"/>
    <property type="molecule type" value="Genomic_DNA"/>
</dbReference>
<keyword evidence="5" id="KW-0294">Fucose metabolism</keyword>
<keyword evidence="11" id="KW-1185">Reference proteome</keyword>
<dbReference type="InterPro" id="IPR019378">
    <property type="entry name" value="GDP-Fuc_O-FucTrfase"/>
</dbReference>
<sequence>MAAGRASLWALTIVLVLLDVGQTSVLPDAARAYAAAHGCDARLNAWCDANCPHAAAHGPLLARFDTTAAGHPPAWRCYSRGALSADTQRYERGTIFCTRDAQLRAELNACVDGHDVAGRAAAAPAPQCVVADAAQPSLPPAYEATGSERFLAFSVAGHEQLNKQRRALLHYMRLAAALGRTLVLPRVHVLRKDKRAWEGGASRGVASWYVPSGTGYFPLSAVYNTSRIAEYVPAVEIARLWQLSADDGVVPPADGPAVERAVERRIDVLFAADARVGHGPPCAPSADALVEFNGVRGVRAREVRCGLLHSEAPLRELAHVRTLGFADSFDQLPEAQATHLAPFLRFTDEISSAASAYVSRTFGSQPFLAVHWRRADFQLTRAARADVLLDARALIARVQAVLEQHGLRRLYLATDATEDEQLGLVRAALKPERVSWLADSERADMREAMDVANIEIAICAMAAHFLGTRTSNYSLTVREERRARGLSEGTHGFLVE</sequence>
<protein>
    <recommendedName>
        <fullName evidence="8">GDP-fucose protein O-fucosyltransferase 2</fullName>
    </recommendedName>
</protein>
<dbReference type="InterPro" id="IPR045130">
    <property type="entry name" value="OFUT2-like"/>
</dbReference>
<feature type="chain" id="PRO_5035290583" description="GDP-fucose protein O-fucosyltransferase 2" evidence="9">
    <location>
        <begin position="24"/>
        <end position="496"/>
    </location>
</feature>
<dbReference type="Pfam" id="PF10250">
    <property type="entry name" value="O-FucT"/>
    <property type="match status" value="1"/>
</dbReference>
<keyword evidence="6" id="KW-0119">Carbohydrate metabolism</keyword>
<evidence type="ECO:0000256" key="8">
    <source>
        <dbReference type="ARBA" id="ARBA00026232"/>
    </source>
</evidence>
<feature type="signal peptide" evidence="9">
    <location>
        <begin position="1"/>
        <end position="23"/>
    </location>
</feature>
<evidence type="ECO:0000256" key="1">
    <source>
        <dbReference type="ARBA" id="ARBA00004240"/>
    </source>
</evidence>
<evidence type="ECO:0000256" key="6">
    <source>
        <dbReference type="ARBA" id="ARBA00023277"/>
    </source>
</evidence>
<dbReference type="CDD" id="cd11296">
    <property type="entry name" value="O-FucT_like"/>
    <property type="match status" value="1"/>
</dbReference>
<evidence type="ECO:0000256" key="5">
    <source>
        <dbReference type="ARBA" id="ARBA00023253"/>
    </source>
</evidence>
<proteinExistence type="inferred from homology"/>
<accession>A0A8J6CEL3</accession>
<dbReference type="Proteomes" id="UP000751190">
    <property type="component" value="Unassembled WGS sequence"/>
</dbReference>
<comment type="subcellular location">
    <subcellularLocation>
        <location evidence="1">Endoplasmic reticulum</location>
    </subcellularLocation>
</comment>
<dbReference type="GO" id="GO:0046922">
    <property type="term" value="F:peptide-O-fucosyltransferase activity"/>
    <property type="evidence" value="ECO:0007669"/>
    <property type="project" value="InterPro"/>
</dbReference>
<keyword evidence="9" id="KW-0732">Signal</keyword>
<evidence type="ECO:0000256" key="7">
    <source>
        <dbReference type="ARBA" id="ARBA00025803"/>
    </source>
</evidence>
<dbReference type="AlphaFoldDB" id="A0A8J6CEL3"/>
<evidence type="ECO:0000256" key="9">
    <source>
        <dbReference type="SAM" id="SignalP"/>
    </source>
</evidence>
<reference evidence="10" key="1">
    <citation type="submission" date="2021-05" db="EMBL/GenBank/DDBJ databases">
        <title>The genome of the haptophyte Pavlova lutheri (Diacronema luteri, Pavlovales) - a model for lipid biosynthesis in eukaryotic algae.</title>
        <authorList>
            <person name="Hulatt C.J."/>
            <person name="Posewitz M.C."/>
        </authorList>
    </citation>
    <scope>NUCLEOTIDE SEQUENCE</scope>
    <source>
        <strain evidence="10">NIVA-4/92</strain>
    </source>
</reference>
<dbReference type="OrthoDB" id="422368at2759"/>
<gene>
    <name evidence="10" type="ORF">KFE25_000346</name>
</gene>
<dbReference type="PANTHER" id="PTHR13398">
    <property type="entry name" value="GDP-FUCOSE PROTEIN O-FUCOSYLTRANSFERASE 2"/>
    <property type="match status" value="1"/>
</dbReference>
<dbReference type="Gene3D" id="3.40.50.11350">
    <property type="match status" value="1"/>
</dbReference>
<evidence type="ECO:0000313" key="10">
    <source>
        <dbReference type="EMBL" id="KAG8467030.1"/>
    </source>
</evidence>
<comment type="similarity">
    <text evidence="7">Belongs to the glycosyltransferase 68 family.</text>
</comment>
<comment type="caution">
    <text evidence="10">The sequence shown here is derived from an EMBL/GenBank/DDBJ whole genome shotgun (WGS) entry which is preliminary data.</text>
</comment>
<keyword evidence="4" id="KW-0256">Endoplasmic reticulum</keyword>
<comment type="pathway">
    <text evidence="2">Protein modification; protein glycosylation.</text>
</comment>
<evidence type="ECO:0000256" key="3">
    <source>
        <dbReference type="ARBA" id="ARBA00022679"/>
    </source>
</evidence>